<evidence type="ECO:0000259" key="10">
    <source>
        <dbReference type="SMART" id="SM01003"/>
    </source>
</evidence>
<comment type="function">
    <text evidence="1">The transhydrogenation between NADH and NADP is coupled to respiration and ATP hydrolysis and functions as a proton pump across the membrane.</text>
</comment>
<name>A0A8J3YQD9_9ACTN</name>
<dbReference type="RefSeq" id="WP_203901591.1">
    <property type="nucleotide sequence ID" value="NZ_BOPF01000019.1"/>
</dbReference>
<protein>
    <recommendedName>
        <fullName evidence="3">proton-translocating NAD(P)(+) transhydrogenase</fullName>
        <ecNumber evidence="3">7.1.1.1</ecNumber>
    </recommendedName>
</protein>
<sequence length="369" mass="37693">MATIVAVVKHRGPAERRVALAPDAVPRLSSFGIDVIVESGAGTGAWWTDDAYRHAGAEVVSRAEALIDADVVLTVVRPDSDVIDALRPGQTLVGLLAATGDPPLPVPPGVTLVDLCGLPRRLSRAQEMDALTSQANVAGYKAVLVAADAFGGFFPMLMTAAGTTRPARVLVLGAGVAGLQAIGTARRLGAVVTAFDIRPETRDEVTSVGAAYLDLDAPLDGGGAGGYARALSTDETRRQQDALAAHVARYDVVIATARVPGRRAPLLVPAGAIDGMAPGAVFVDLAAGPDGGNVAGSVPDATIVTPHGVTIIGAPELAARMPVAASEAFSRNLTALLRHVVRDGELTLDPADEICAGLLVTPTTTGARR</sequence>
<dbReference type="InterPro" id="IPR007886">
    <property type="entry name" value="AlaDH/PNT_N"/>
</dbReference>
<dbReference type="Gene3D" id="3.40.50.720">
    <property type="entry name" value="NAD(P)-binding Rossmann-like Domain"/>
    <property type="match status" value="2"/>
</dbReference>
<evidence type="ECO:0000256" key="6">
    <source>
        <dbReference type="ARBA" id="ARBA00022967"/>
    </source>
</evidence>
<dbReference type="AlphaFoldDB" id="A0A8J3YQD9"/>
<dbReference type="SMART" id="SM01003">
    <property type="entry name" value="AlaDh_PNT_N"/>
    <property type="match status" value="1"/>
</dbReference>
<dbReference type="SUPFAM" id="SSF52283">
    <property type="entry name" value="Formate/glycerate dehydrogenase catalytic domain-like"/>
    <property type="match status" value="1"/>
</dbReference>
<dbReference type="PANTHER" id="PTHR10160:SF19">
    <property type="entry name" value="PROTON-TRANSLOCATING NAD(P)(+) TRANSHYDROGENASE"/>
    <property type="match status" value="1"/>
</dbReference>
<dbReference type="InterPro" id="IPR036291">
    <property type="entry name" value="NAD(P)-bd_dom_sf"/>
</dbReference>
<dbReference type="GO" id="GO:0006740">
    <property type="term" value="P:NADPH regeneration"/>
    <property type="evidence" value="ECO:0007669"/>
    <property type="project" value="TreeGrafter"/>
</dbReference>
<dbReference type="InterPro" id="IPR007698">
    <property type="entry name" value="AlaDH/PNT_NAD(H)-bd"/>
</dbReference>
<feature type="domain" description="Alanine dehydrogenase/pyridine nucleotide transhydrogenase N-terminal" evidence="10">
    <location>
        <begin position="6"/>
        <end position="138"/>
    </location>
</feature>
<dbReference type="GO" id="GO:0005886">
    <property type="term" value="C:plasma membrane"/>
    <property type="evidence" value="ECO:0007669"/>
    <property type="project" value="TreeGrafter"/>
</dbReference>
<dbReference type="Pfam" id="PF01262">
    <property type="entry name" value="AlaDh_PNT_C"/>
    <property type="match status" value="1"/>
</dbReference>
<keyword evidence="7" id="KW-0520">NAD</keyword>
<feature type="domain" description="Alanine dehydrogenase/pyridine nucleotide transhydrogenase NAD(H)-binding" evidence="9">
    <location>
        <begin position="147"/>
        <end position="313"/>
    </location>
</feature>
<dbReference type="EC" id="7.1.1.1" evidence="3"/>
<evidence type="ECO:0000256" key="4">
    <source>
        <dbReference type="ARBA" id="ARBA00022741"/>
    </source>
</evidence>
<evidence type="ECO:0000313" key="12">
    <source>
        <dbReference type="Proteomes" id="UP000619260"/>
    </source>
</evidence>
<evidence type="ECO:0000256" key="1">
    <source>
        <dbReference type="ARBA" id="ARBA00003943"/>
    </source>
</evidence>
<evidence type="ECO:0000256" key="5">
    <source>
        <dbReference type="ARBA" id="ARBA00022857"/>
    </source>
</evidence>
<evidence type="ECO:0000256" key="3">
    <source>
        <dbReference type="ARBA" id="ARBA00012943"/>
    </source>
</evidence>
<dbReference type="SMART" id="SM01002">
    <property type="entry name" value="AlaDh_PNT_C"/>
    <property type="match status" value="1"/>
</dbReference>
<dbReference type="Pfam" id="PF05222">
    <property type="entry name" value="AlaDh_PNT_N"/>
    <property type="match status" value="1"/>
</dbReference>
<evidence type="ECO:0000256" key="8">
    <source>
        <dbReference type="ARBA" id="ARBA00048202"/>
    </source>
</evidence>
<dbReference type="InterPro" id="IPR008143">
    <property type="entry name" value="Ala_DH/PNT_CS2"/>
</dbReference>
<dbReference type="PROSITE" id="PS00837">
    <property type="entry name" value="ALADH_PNT_2"/>
    <property type="match status" value="1"/>
</dbReference>
<dbReference type="GO" id="GO:0016491">
    <property type="term" value="F:oxidoreductase activity"/>
    <property type="evidence" value="ECO:0007669"/>
    <property type="project" value="InterPro"/>
</dbReference>
<comment type="similarity">
    <text evidence="2">Belongs to the AlaDH/PNT family.</text>
</comment>
<dbReference type="SUPFAM" id="SSF51735">
    <property type="entry name" value="NAD(P)-binding Rossmann-fold domains"/>
    <property type="match status" value="1"/>
</dbReference>
<comment type="catalytic activity">
    <reaction evidence="8">
        <text>NAD(+) + NADPH + H(+)(in) = NADH + NADP(+) + H(+)(out)</text>
        <dbReference type="Rhea" id="RHEA:47992"/>
        <dbReference type="ChEBI" id="CHEBI:15378"/>
        <dbReference type="ChEBI" id="CHEBI:57540"/>
        <dbReference type="ChEBI" id="CHEBI:57783"/>
        <dbReference type="ChEBI" id="CHEBI:57945"/>
        <dbReference type="ChEBI" id="CHEBI:58349"/>
        <dbReference type="EC" id="7.1.1.1"/>
    </reaction>
</comment>
<keyword evidence="6" id="KW-1278">Translocase</keyword>
<gene>
    <name evidence="11" type="primary">pntA1</name>
    <name evidence="11" type="ORF">Val02_49760</name>
</gene>
<dbReference type="EMBL" id="BOPF01000019">
    <property type="protein sequence ID" value="GIJ48090.1"/>
    <property type="molecule type" value="Genomic_DNA"/>
</dbReference>
<evidence type="ECO:0000313" key="11">
    <source>
        <dbReference type="EMBL" id="GIJ48090.1"/>
    </source>
</evidence>
<evidence type="ECO:0000256" key="2">
    <source>
        <dbReference type="ARBA" id="ARBA00005689"/>
    </source>
</evidence>
<dbReference type="CDD" id="cd05304">
    <property type="entry name" value="Rubrum_tdh"/>
    <property type="match status" value="1"/>
</dbReference>
<evidence type="ECO:0000259" key="9">
    <source>
        <dbReference type="SMART" id="SM01002"/>
    </source>
</evidence>
<organism evidence="11 12">
    <name type="scientific">Virgisporangium aliadipatigenens</name>
    <dbReference type="NCBI Taxonomy" id="741659"/>
    <lineage>
        <taxon>Bacteria</taxon>
        <taxon>Bacillati</taxon>
        <taxon>Actinomycetota</taxon>
        <taxon>Actinomycetes</taxon>
        <taxon>Micromonosporales</taxon>
        <taxon>Micromonosporaceae</taxon>
        <taxon>Virgisporangium</taxon>
    </lineage>
</organism>
<keyword evidence="12" id="KW-1185">Reference proteome</keyword>
<reference evidence="11" key="1">
    <citation type="submission" date="2021-01" db="EMBL/GenBank/DDBJ databases">
        <title>Whole genome shotgun sequence of Virgisporangium aliadipatigenens NBRC 105644.</title>
        <authorList>
            <person name="Komaki H."/>
            <person name="Tamura T."/>
        </authorList>
    </citation>
    <scope>NUCLEOTIDE SEQUENCE</scope>
    <source>
        <strain evidence="11">NBRC 105644</strain>
    </source>
</reference>
<keyword evidence="5" id="KW-0521">NADP</keyword>
<keyword evidence="4" id="KW-0547">Nucleotide-binding</keyword>
<dbReference type="PANTHER" id="PTHR10160">
    <property type="entry name" value="NAD(P) TRANSHYDROGENASE"/>
    <property type="match status" value="1"/>
</dbReference>
<accession>A0A8J3YQD9</accession>
<dbReference type="GO" id="GO:0008750">
    <property type="term" value="F:proton-translocating NAD(P)+ transhydrogenase activity"/>
    <property type="evidence" value="ECO:0007669"/>
    <property type="project" value="UniProtKB-EC"/>
</dbReference>
<proteinExistence type="inferred from homology"/>
<evidence type="ECO:0000256" key="7">
    <source>
        <dbReference type="ARBA" id="ARBA00023027"/>
    </source>
</evidence>
<dbReference type="GO" id="GO:0050661">
    <property type="term" value="F:NADP binding"/>
    <property type="evidence" value="ECO:0007669"/>
    <property type="project" value="TreeGrafter"/>
</dbReference>
<comment type="caution">
    <text evidence="11">The sequence shown here is derived from an EMBL/GenBank/DDBJ whole genome shotgun (WGS) entry which is preliminary data.</text>
</comment>
<dbReference type="Proteomes" id="UP000619260">
    <property type="component" value="Unassembled WGS sequence"/>
</dbReference>